<organism evidence="10">
    <name type="scientific">Rodentolepis nana</name>
    <name type="common">Dwarf tapeworm</name>
    <name type="synonym">Hymenolepis nana</name>
    <dbReference type="NCBI Taxonomy" id="102285"/>
    <lineage>
        <taxon>Eukaryota</taxon>
        <taxon>Metazoa</taxon>
        <taxon>Spiralia</taxon>
        <taxon>Lophotrochozoa</taxon>
        <taxon>Platyhelminthes</taxon>
        <taxon>Cestoda</taxon>
        <taxon>Eucestoda</taxon>
        <taxon>Cyclophyllidea</taxon>
        <taxon>Hymenolepididae</taxon>
        <taxon>Rodentolepis</taxon>
    </lineage>
</organism>
<evidence type="ECO:0000259" key="7">
    <source>
        <dbReference type="PROSITE" id="PS50157"/>
    </source>
</evidence>
<evidence type="ECO:0000256" key="3">
    <source>
        <dbReference type="ARBA" id="ARBA00023163"/>
    </source>
</evidence>
<feature type="region of interest" description="Disordered" evidence="6">
    <location>
        <begin position="605"/>
        <end position="627"/>
    </location>
</feature>
<dbReference type="InterPro" id="IPR001005">
    <property type="entry name" value="SANT/Myb"/>
</dbReference>
<dbReference type="WBParaSite" id="HNAJ_0000757101-mRNA-1">
    <property type="protein sequence ID" value="HNAJ_0000757101-mRNA-1"/>
    <property type="gene ID" value="HNAJ_0000757101"/>
</dbReference>
<keyword evidence="5" id="KW-0863">Zinc-finger</keyword>
<dbReference type="PANTHER" id="PTHR16089:SF40">
    <property type="entry name" value="SUPPRESSOR OF ACTIVATED EGL-4 PROTEIN 1"/>
    <property type="match status" value="1"/>
</dbReference>
<dbReference type="STRING" id="102285.A0A158QHK5"/>
<comment type="subcellular location">
    <subcellularLocation>
        <location evidence="1">Nucleus</location>
    </subcellularLocation>
</comment>
<feature type="compositionally biased region" description="Low complexity" evidence="6">
    <location>
        <begin position="1430"/>
        <end position="1442"/>
    </location>
</feature>
<feature type="compositionally biased region" description="Polar residues" evidence="6">
    <location>
        <begin position="477"/>
        <end position="498"/>
    </location>
</feature>
<keyword evidence="2" id="KW-0805">Transcription regulation</keyword>
<dbReference type="GO" id="GO:0006357">
    <property type="term" value="P:regulation of transcription by RNA polymerase II"/>
    <property type="evidence" value="ECO:0007669"/>
    <property type="project" value="TreeGrafter"/>
</dbReference>
<dbReference type="Gene3D" id="3.30.160.60">
    <property type="entry name" value="Classic Zinc Finger"/>
    <property type="match status" value="1"/>
</dbReference>
<evidence type="ECO:0000256" key="5">
    <source>
        <dbReference type="PROSITE-ProRule" id="PRU00042"/>
    </source>
</evidence>
<reference evidence="10" key="1">
    <citation type="submission" date="2016-04" db="UniProtKB">
        <authorList>
            <consortium name="WormBaseParasite"/>
        </authorList>
    </citation>
    <scope>IDENTIFICATION</scope>
</reference>
<feature type="region of interest" description="Disordered" evidence="6">
    <location>
        <begin position="442"/>
        <end position="580"/>
    </location>
</feature>
<keyword evidence="5" id="KW-0862">Zinc</keyword>
<feature type="region of interest" description="Disordered" evidence="6">
    <location>
        <begin position="803"/>
        <end position="874"/>
    </location>
</feature>
<feature type="region of interest" description="Disordered" evidence="6">
    <location>
        <begin position="189"/>
        <end position="270"/>
    </location>
</feature>
<keyword evidence="3" id="KW-0804">Transcription</keyword>
<keyword evidence="5" id="KW-0479">Metal-binding</keyword>
<dbReference type="GO" id="GO:0005667">
    <property type="term" value="C:transcription regulator complex"/>
    <property type="evidence" value="ECO:0007669"/>
    <property type="project" value="TreeGrafter"/>
</dbReference>
<feature type="region of interest" description="Disordered" evidence="6">
    <location>
        <begin position="304"/>
        <end position="324"/>
    </location>
</feature>
<name>A0A158QHK5_RODNA</name>
<keyword evidence="4" id="KW-0539">Nucleus</keyword>
<feature type="compositionally biased region" description="Low complexity" evidence="6">
    <location>
        <begin position="366"/>
        <end position="377"/>
    </location>
</feature>
<evidence type="ECO:0000313" key="10">
    <source>
        <dbReference type="WBParaSite" id="HNAJ_0000757101-mRNA-1"/>
    </source>
</evidence>
<dbReference type="Gene3D" id="1.10.10.60">
    <property type="entry name" value="Homeodomain-like"/>
    <property type="match status" value="1"/>
</dbReference>
<feature type="region of interest" description="Disordered" evidence="6">
    <location>
        <begin position="102"/>
        <end position="134"/>
    </location>
</feature>
<evidence type="ECO:0000256" key="2">
    <source>
        <dbReference type="ARBA" id="ARBA00023015"/>
    </source>
</evidence>
<feature type="compositionally biased region" description="Polar residues" evidence="6">
    <location>
        <begin position="1452"/>
        <end position="1461"/>
    </location>
</feature>
<feature type="domain" description="C2H2-type" evidence="7">
    <location>
        <begin position="156"/>
        <end position="180"/>
    </location>
</feature>
<evidence type="ECO:0000259" key="9">
    <source>
        <dbReference type="PROSITE" id="PS51293"/>
    </source>
</evidence>
<feature type="compositionally biased region" description="Low complexity" evidence="6">
    <location>
        <begin position="189"/>
        <end position="207"/>
    </location>
</feature>
<dbReference type="SMART" id="SM00355">
    <property type="entry name" value="ZnF_C2H2"/>
    <property type="match status" value="3"/>
</dbReference>
<dbReference type="Pfam" id="PF00096">
    <property type="entry name" value="zf-C2H2"/>
    <property type="match status" value="1"/>
</dbReference>
<feature type="domain" description="C2H2-type" evidence="7">
    <location>
        <begin position="1505"/>
        <end position="1532"/>
    </location>
</feature>
<evidence type="ECO:0000259" key="8">
    <source>
        <dbReference type="PROSITE" id="PS51156"/>
    </source>
</evidence>
<sequence length="1538" mass="165921">LTHASKKPHGCRICEKSYSDARSLRRHYENAHPDEYDLWRAAEEAETQLSAVVEAAAAAASCSVSGSASGPTAAAVVSGASNTNNLTQHLVADKVTNGRNSPWFSSAAGSVNSATSGGDAGGGDGGGGSSGRVSPVISERLKAVLMAMPLEAPRVVPCAFCPRRFKNQSALNGHMRLHGGYGLIHATPVSSTSVSSTSGGGAKSSKSLQGTSTPPRLSLPGSNTMSRVKKQSSHGHQLSVGLGSQSTNEPFRPLRDLPDTKSEGSSSSLFDWPCGPVSTLPVISTEALCASSTVASITTSRSIRPWPAHSGQLSQQQSSSNHYSVIRQSLPRPHSELHFNEATGAHSPYRGLGGDTSSTNFRKRPSSTTFSGSSPPTQLHQFRSAPQDSMWFSPQHHPSHQPSLRTIRNDPTSSVDPIFNNLRLFDTVPSAASFRHQGSRYISRLAPPQPPSHTFSHPSGGEDYSGSKLESLPMFGNTASSEQPSHHQQSGFFQSGSYPNLHGIGSGTAVDRPAAQPHYSPITPASGGFGGNSNSASSAFTFPPTDALLASTSTPSPPPISQQGIRQQHQQQQQFLCPCPPSRSNAFVDSNKWLSHEPHSVEPMLSSPLLGQFSSPPPPPPTAQQSMNLTPSYQQQHENVKQQPPRLYTPVQTQQQPQENVEDTSRGSDFYQQQQQPLHSVYDHRPKPICSHTGYDSSLMRHPMTPQHTTTGIQPRAYSYCTNSTQAAYSVPVMPNRERVFFPDDSDPLLLADEDPGPISRLLPPPQQAIDQTQPMPNQISPQQQMQPSQCFELSCVPTHKYAQQQHNSVGKKEDAGSSNTEEIFRNPPPLTQQSTLSNQSLSSQIHLPSLSSVTAAQSPTSSPGVSGATLKKVKKKPEPIVIPSFTHRINPSRLRSPRLSAANSVGVSNTELNALLPLKGGQSTSRGLSLNGMLESLPYTPPPMLSPNRRGSGLFSSMIARSRRPPRTATAASAASLSRLRTCRASIPSGLSSVDDSSPMVIASEMNLIGNVPEGANAAAHSANSGGVVGNTGRQIEKSFLALARRSGISPGASPKSAPAFMKNAAYFSSETSLNNMCGGGDDIAPPTVPMRATMLGGDEVECPRPSSKALFFADEDDEALASMLDTAAAAAAAVEDSHQIPEVVIPDSSEAGALHGDAVVTTIPALNRSNFSPIPHGTDTPSSPSCHCCADVSPAIPQVEEMDYDEDVDSVDSIVEDIGVPSNFEPKINIGAEYQVDVPEFAEGCVRDLYREENRFYESLLWDPRNIDDNDPKTEESLANLMNLARSPVVRNCGLNMEYTFHLLCKFHGDFEMTLRTLLHESFTIFDRVYSETEYWTTEEIEKFQSSLRRPYKKDFHHVSAELRACGMNKSVKACVEFYYVWKRMNTPHEVKRYRGRVHCKSVPTRSDRQTVEDPPPLNHQANDLYGLPNLDNNSLDLDMPPTPDLGVDDNNSSSTSYNLRRKHNDLPPTINREFDDLELKSSSTGNESSAIATVVGGVEGGFLCRQCGRSFAKVKSRNAHMKSHATSAHSKQPSQ</sequence>
<feature type="region of interest" description="Disordered" evidence="6">
    <location>
        <begin position="341"/>
        <end position="408"/>
    </location>
</feature>
<dbReference type="InterPro" id="IPR051066">
    <property type="entry name" value="Trans_reg/Corepressor"/>
</dbReference>
<feature type="region of interest" description="Disordered" evidence="6">
    <location>
        <begin position="650"/>
        <end position="669"/>
    </location>
</feature>
<feature type="domain" description="ELM2" evidence="8">
    <location>
        <begin position="1228"/>
        <end position="1324"/>
    </location>
</feature>
<evidence type="ECO:0000256" key="4">
    <source>
        <dbReference type="ARBA" id="ARBA00023242"/>
    </source>
</evidence>
<feature type="compositionally biased region" description="Basic and acidic residues" evidence="6">
    <location>
        <begin position="252"/>
        <end position="262"/>
    </location>
</feature>
<dbReference type="Pfam" id="PF01448">
    <property type="entry name" value="ELM2"/>
    <property type="match status" value="1"/>
</dbReference>
<proteinExistence type="predicted"/>
<dbReference type="GO" id="GO:0003714">
    <property type="term" value="F:transcription corepressor activity"/>
    <property type="evidence" value="ECO:0007669"/>
    <property type="project" value="TreeGrafter"/>
</dbReference>
<feature type="domain" description="C2H2-type" evidence="7">
    <location>
        <begin position="9"/>
        <end position="37"/>
    </location>
</feature>
<dbReference type="PANTHER" id="PTHR16089">
    <property type="entry name" value="REST COREPRESSOR COREST PROTEIN-RELATED"/>
    <property type="match status" value="1"/>
</dbReference>
<accession>A0A158QHK5</accession>
<feature type="compositionally biased region" description="Gly residues" evidence="6">
    <location>
        <begin position="118"/>
        <end position="130"/>
    </location>
</feature>
<feature type="compositionally biased region" description="Polar residues" evidence="6">
    <location>
        <begin position="846"/>
        <end position="865"/>
    </location>
</feature>
<feature type="compositionally biased region" description="Polar residues" evidence="6">
    <location>
        <begin position="102"/>
        <end position="112"/>
    </location>
</feature>
<feature type="compositionally biased region" description="Polar residues" evidence="6">
    <location>
        <begin position="650"/>
        <end position="659"/>
    </location>
</feature>
<feature type="compositionally biased region" description="Low complexity" evidence="6">
    <location>
        <begin position="605"/>
        <end position="614"/>
    </location>
</feature>
<dbReference type="GO" id="GO:0000118">
    <property type="term" value="C:histone deacetylase complex"/>
    <property type="evidence" value="ECO:0007669"/>
    <property type="project" value="TreeGrafter"/>
</dbReference>
<feature type="compositionally biased region" description="Polar residues" evidence="6">
    <location>
        <begin position="208"/>
        <end position="226"/>
    </location>
</feature>
<dbReference type="GO" id="GO:0008270">
    <property type="term" value="F:zinc ion binding"/>
    <property type="evidence" value="ECO:0007669"/>
    <property type="project" value="UniProtKB-KW"/>
</dbReference>
<feature type="compositionally biased region" description="Low complexity" evidence="6">
    <location>
        <begin position="561"/>
        <end position="574"/>
    </location>
</feature>
<dbReference type="PROSITE" id="PS00028">
    <property type="entry name" value="ZINC_FINGER_C2H2_1"/>
    <property type="match status" value="3"/>
</dbReference>
<evidence type="ECO:0000256" key="1">
    <source>
        <dbReference type="ARBA" id="ARBA00004123"/>
    </source>
</evidence>
<feature type="compositionally biased region" description="Low complexity" evidence="6">
    <location>
        <begin position="310"/>
        <end position="320"/>
    </location>
</feature>
<dbReference type="PROSITE" id="PS51293">
    <property type="entry name" value="SANT"/>
    <property type="match status" value="1"/>
</dbReference>
<protein>
    <submittedName>
        <fullName evidence="10">C2H2-type domain-containing protein</fullName>
    </submittedName>
</protein>
<dbReference type="SMART" id="SM00717">
    <property type="entry name" value="SANT"/>
    <property type="match status" value="1"/>
</dbReference>
<dbReference type="InterPro" id="IPR017884">
    <property type="entry name" value="SANT_dom"/>
</dbReference>
<evidence type="ECO:0000256" key="6">
    <source>
        <dbReference type="SAM" id="MobiDB-lite"/>
    </source>
</evidence>
<dbReference type="SMART" id="SM01189">
    <property type="entry name" value="ELM2"/>
    <property type="match status" value="1"/>
</dbReference>
<feature type="compositionally biased region" description="Polar residues" evidence="6">
    <location>
        <begin position="378"/>
        <end position="392"/>
    </location>
</feature>
<dbReference type="PROSITE" id="PS51156">
    <property type="entry name" value="ELM2"/>
    <property type="match status" value="1"/>
</dbReference>
<feature type="region of interest" description="Disordered" evidence="6">
    <location>
        <begin position="1404"/>
        <end position="1474"/>
    </location>
</feature>
<feature type="compositionally biased region" description="Low complexity" evidence="6">
    <location>
        <begin position="832"/>
        <end position="845"/>
    </location>
</feature>
<dbReference type="InterPro" id="IPR013087">
    <property type="entry name" value="Znf_C2H2_type"/>
</dbReference>
<dbReference type="PROSITE" id="PS50157">
    <property type="entry name" value="ZINC_FINGER_C2H2_2"/>
    <property type="match status" value="3"/>
</dbReference>
<feature type="domain" description="SANT" evidence="9">
    <location>
        <begin position="1333"/>
        <end position="1389"/>
    </location>
</feature>
<dbReference type="InterPro" id="IPR000949">
    <property type="entry name" value="ELM2_dom"/>
</dbReference>